<gene>
    <name evidence="2" type="ORF">CMV_019464</name>
</gene>
<name>A0A8J4QY91_9ROSI</name>
<feature type="compositionally biased region" description="Low complexity" evidence="1">
    <location>
        <begin position="40"/>
        <end position="54"/>
    </location>
</feature>
<organism evidence="2 3">
    <name type="scientific">Castanea mollissima</name>
    <name type="common">Chinese chestnut</name>
    <dbReference type="NCBI Taxonomy" id="60419"/>
    <lineage>
        <taxon>Eukaryota</taxon>
        <taxon>Viridiplantae</taxon>
        <taxon>Streptophyta</taxon>
        <taxon>Embryophyta</taxon>
        <taxon>Tracheophyta</taxon>
        <taxon>Spermatophyta</taxon>
        <taxon>Magnoliopsida</taxon>
        <taxon>eudicotyledons</taxon>
        <taxon>Gunneridae</taxon>
        <taxon>Pentapetalae</taxon>
        <taxon>rosids</taxon>
        <taxon>fabids</taxon>
        <taxon>Fagales</taxon>
        <taxon>Fagaceae</taxon>
        <taxon>Castanea</taxon>
    </lineage>
</organism>
<feature type="region of interest" description="Disordered" evidence="1">
    <location>
        <begin position="1"/>
        <end position="54"/>
    </location>
</feature>
<protein>
    <submittedName>
        <fullName evidence="2">Uncharacterized protein</fullName>
    </submittedName>
</protein>
<evidence type="ECO:0000313" key="3">
    <source>
        <dbReference type="Proteomes" id="UP000737018"/>
    </source>
</evidence>
<feature type="compositionally biased region" description="Low complexity" evidence="1">
    <location>
        <begin position="10"/>
        <end position="25"/>
    </location>
</feature>
<reference evidence="2" key="1">
    <citation type="submission" date="2020-03" db="EMBL/GenBank/DDBJ databases">
        <title>Castanea mollissima Vanexum genome sequencing.</title>
        <authorList>
            <person name="Staton M."/>
        </authorList>
    </citation>
    <scope>NUCLEOTIDE SEQUENCE</scope>
    <source>
        <tissue evidence="2">Leaf</tissue>
    </source>
</reference>
<sequence>MPRTSKRKAVPPSSASVKSPDSLSVRPVEKKPRTSKRKAVPPSSESVKSSSVRS</sequence>
<feature type="non-terminal residue" evidence="2">
    <location>
        <position position="1"/>
    </location>
</feature>
<dbReference type="AlphaFoldDB" id="A0A8J4QY91"/>
<accession>A0A8J4QY91</accession>
<evidence type="ECO:0000256" key="1">
    <source>
        <dbReference type="SAM" id="MobiDB-lite"/>
    </source>
</evidence>
<proteinExistence type="predicted"/>
<comment type="caution">
    <text evidence="2">The sequence shown here is derived from an EMBL/GenBank/DDBJ whole genome shotgun (WGS) entry which is preliminary data.</text>
</comment>
<keyword evidence="3" id="KW-1185">Reference proteome</keyword>
<dbReference type="EMBL" id="JRKL02003425">
    <property type="protein sequence ID" value="KAF3955299.1"/>
    <property type="molecule type" value="Genomic_DNA"/>
</dbReference>
<evidence type="ECO:0000313" key="2">
    <source>
        <dbReference type="EMBL" id="KAF3955299.1"/>
    </source>
</evidence>
<dbReference type="Proteomes" id="UP000737018">
    <property type="component" value="Unassembled WGS sequence"/>
</dbReference>